<evidence type="ECO:0008006" key="3">
    <source>
        <dbReference type="Google" id="ProtNLM"/>
    </source>
</evidence>
<reference evidence="2" key="1">
    <citation type="journal article" date="2019" name="Int. J. Syst. Evol. Microbiol.">
        <title>The Global Catalogue of Microorganisms (GCM) 10K type strain sequencing project: providing services to taxonomists for standard genome sequencing and annotation.</title>
        <authorList>
            <consortium name="The Broad Institute Genomics Platform"/>
            <consortium name="The Broad Institute Genome Sequencing Center for Infectious Disease"/>
            <person name="Wu L."/>
            <person name="Ma J."/>
        </authorList>
    </citation>
    <scope>NUCLEOTIDE SEQUENCE [LARGE SCALE GENOMIC DNA]</scope>
    <source>
        <strain evidence="2">CCM 9147</strain>
    </source>
</reference>
<sequence>MNGIDVTNDWAQYPMTLRPKHVEEIMKMSQKKTYEFLANPPFHVARAGREIYISKLVFRNWLEGTNFDVFQNNESSGS</sequence>
<dbReference type="EMBL" id="JBHTNZ010000009">
    <property type="protein sequence ID" value="MFD1461652.1"/>
    <property type="molecule type" value="Genomic_DNA"/>
</dbReference>
<evidence type="ECO:0000313" key="2">
    <source>
        <dbReference type="Proteomes" id="UP001597340"/>
    </source>
</evidence>
<comment type="caution">
    <text evidence="1">The sequence shown here is derived from an EMBL/GenBank/DDBJ whole genome shotgun (WGS) entry which is preliminary data.</text>
</comment>
<gene>
    <name evidence="1" type="ORF">ACFQ5D_09505</name>
</gene>
<accession>A0ABW4DC65</accession>
<keyword evidence="2" id="KW-1185">Reference proteome</keyword>
<dbReference type="RefSeq" id="WP_229524390.1">
    <property type="nucleotide sequence ID" value="NZ_JAFFQR010000064.1"/>
</dbReference>
<proteinExistence type="predicted"/>
<name>A0ABW4DC65_9BACL</name>
<evidence type="ECO:0000313" key="1">
    <source>
        <dbReference type="EMBL" id="MFD1461652.1"/>
    </source>
</evidence>
<organism evidence="1 2">
    <name type="scientific">Paenibacillus farraposensis</name>
    <dbReference type="NCBI Taxonomy" id="2807095"/>
    <lineage>
        <taxon>Bacteria</taxon>
        <taxon>Bacillati</taxon>
        <taxon>Bacillota</taxon>
        <taxon>Bacilli</taxon>
        <taxon>Bacillales</taxon>
        <taxon>Paenibacillaceae</taxon>
        <taxon>Paenibacillus</taxon>
    </lineage>
</organism>
<protein>
    <recommendedName>
        <fullName evidence="3">Helix-turn-helix domain-containing protein</fullName>
    </recommendedName>
</protein>
<dbReference type="Proteomes" id="UP001597340">
    <property type="component" value="Unassembled WGS sequence"/>
</dbReference>